<dbReference type="SUPFAM" id="SSF51197">
    <property type="entry name" value="Clavaminate synthase-like"/>
    <property type="match status" value="1"/>
</dbReference>
<gene>
    <name evidence="1" type="ordered locus">PCC8801_1069</name>
</gene>
<evidence type="ECO:0000313" key="2">
    <source>
        <dbReference type="Proteomes" id="UP000008204"/>
    </source>
</evidence>
<sequence>MAEFSSVFEHIKNVLSEDDINSLKQICKKHFSQEQAIPSYVLLDYLDIPVFKKIKLLLEEKINAKLYYLNDFYIYTDNTFSASWHMDTELFTFERAINVWILLSPDSVTDPLCFMADINDKPERYYHSLKIDSDNCMFVNFTNLDSTECSLATIEQERIHTPTIQVGDILTINPKRFHKTNTSEAKHSLVIKFVYEGSNGLLSDSPMPSEFWPEVGIFTNLVNQSTDWNQVLSGLREELKTPESRKALSAGFYPEKIDLYQRMAQTL</sequence>
<dbReference type="EMBL" id="CP001287">
    <property type="protein sequence ID" value="ACK65144.1"/>
    <property type="molecule type" value="Genomic_DNA"/>
</dbReference>
<protein>
    <recommendedName>
        <fullName evidence="3">Phytanoyl-CoA dioxygenase</fullName>
    </recommendedName>
</protein>
<name>B7K103_RIPO1</name>
<dbReference type="Gene3D" id="2.60.120.620">
    <property type="entry name" value="q2cbj1_9rhob like domain"/>
    <property type="match status" value="1"/>
</dbReference>
<evidence type="ECO:0000313" key="1">
    <source>
        <dbReference type="EMBL" id="ACK65144.1"/>
    </source>
</evidence>
<dbReference type="STRING" id="41431.PCC8801_1069"/>
<proteinExistence type="predicted"/>
<keyword evidence="2" id="KW-1185">Reference proteome</keyword>
<dbReference type="RefSeq" id="WP_012594419.1">
    <property type="nucleotide sequence ID" value="NC_011726.1"/>
</dbReference>
<accession>B7K103</accession>
<dbReference type="HOGENOM" id="CLU_1040991_0_0_3"/>
<reference evidence="2" key="1">
    <citation type="journal article" date="2011" name="MBio">
        <title>Novel metabolic attributes of the genus Cyanothece, comprising a group of unicellular nitrogen-fixing Cyanobacteria.</title>
        <authorList>
            <person name="Bandyopadhyay A."/>
            <person name="Elvitigala T."/>
            <person name="Welsh E."/>
            <person name="Stockel J."/>
            <person name="Liberton M."/>
            <person name="Min H."/>
            <person name="Sherman L.A."/>
            <person name="Pakrasi H.B."/>
        </authorList>
    </citation>
    <scope>NUCLEOTIDE SEQUENCE [LARGE SCALE GENOMIC DNA]</scope>
    <source>
        <strain evidence="2">PCC 8801</strain>
    </source>
</reference>
<evidence type="ECO:0008006" key="3">
    <source>
        <dbReference type="Google" id="ProtNLM"/>
    </source>
</evidence>
<organism evidence="1 2">
    <name type="scientific">Rippkaea orientalis (strain PCC 8801 / RF-1)</name>
    <name type="common">Cyanothece sp. (strain PCC 8801)</name>
    <dbReference type="NCBI Taxonomy" id="41431"/>
    <lineage>
        <taxon>Bacteria</taxon>
        <taxon>Bacillati</taxon>
        <taxon>Cyanobacteriota</taxon>
        <taxon>Cyanophyceae</taxon>
        <taxon>Oscillatoriophycideae</taxon>
        <taxon>Chroococcales</taxon>
        <taxon>Aphanothecaceae</taxon>
        <taxon>Rippkaea</taxon>
        <taxon>Rippkaea orientalis</taxon>
    </lineage>
</organism>
<dbReference type="Proteomes" id="UP000008204">
    <property type="component" value="Chromosome"/>
</dbReference>
<dbReference type="AlphaFoldDB" id="B7K103"/>
<dbReference type="KEGG" id="cyp:PCC8801_1069"/>